<sequence length="124" mass="13638">MQISLSAYAVAKGELNDTKLFITGDYSNQTFTGVYNTTNDTFTTLTQTNMIARRNHTSEIWQDKLFIFGGNTTTFISSCLTSTQNADLSALLSTAPIAISKLNVCQNPVKDILNLLFNKEITTA</sequence>
<protein>
    <submittedName>
        <fullName evidence="1">Uncharacterized protein</fullName>
    </submittedName>
</protein>
<proteinExistence type="predicted"/>
<comment type="caution">
    <text evidence="1">The sequence shown here is derived from an EMBL/GenBank/DDBJ whole genome shotgun (WGS) entry which is preliminary data.</text>
</comment>
<keyword evidence="2" id="KW-1185">Reference proteome</keyword>
<dbReference type="AlphaFoldDB" id="A0A4R6QEI5"/>
<organism evidence="1 2">
    <name type="scientific">Flavobacterium dankookense</name>
    <dbReference type="NCBI Taxonomy" id="706186"/>
    <lineage>
        <taxon>Bacteria</taxon>
        <taxon>Pseudomonadati</taxon>
        <taxon>Bacteroidota</taxon>
        <taxon>Flavobacteriia</taxon>
        <taxon>Flavobacteriales</taxon>
        <taxon>Flavobacteriaceae</taxon>
        <taxon>Flavobacterium</taxon>
    </lineage>
</organism>
<name>A0A4R6QEI5_9FLAO</name>
<dbReference type="EMBL" id="SNXR01000011">
    <property type="protein sequence ID" value="TDP61128.1"/>
    <property type="molecule type" value="Genomic_DNA"/>
</dbReference>
<accession>A0A4R6QEI5</accession>
<dbReference type="InterPro" id="IPR015915">
    <property type="entry name" value="Kelch-typ_b-propeller"/>
</dbReference>
<gene>
    <name evidence="1" type="ORF">BC748_0740</name>
</gene>
<dbReference type="RefSeq" id="WP_162846396.1">
    <property type="nucleotide sequence ID" value="NZ_SNXR01000011.1"/>
</dbReference>
<reference evidence="1 2" key="1">
    <citation type="submission" date="2019-03" db="EMBL/GenBank/DDBJ databases">
        <title>Genomic Encyclopedia of Archaeal and Bacterial Type Strains, Phase II (KMG-II): from individual species to whole genera.</title>
        <authorList>
            <person name="Goeker M."/>
        </authorList>
    </citation>
    <scope>NUCLEOTIDE SEQUENCE [LARGE SCALE GENOMIC DNA]</scope>
    <source>
        <strain evidence="1 2">DSM 25687</strain>
    </source>
</reference>
<evidence type="ECO:0000313" key="2">
    <source>
        <dbReference type="Proteomes" id="UP000295260"/>
    </source>
</evidence>
<dbReference type="Gene3D" id="2.120.10.80">
    <property type="entry name" value="Kelch-type beta propeller"/>
    <property type="match status" value="1"/>
</dbReference>
<dbReference type="Proteomes" id="UP000295260">
    <property type="component" value="Unassembled WGS sequence"/>
</dbReference>
<evidence type="ECO:0000313" key="1">
    <source>
        <dbReference type="EMBL" id="TDP61128.1"/>
    </source>
</evidence>
<dbReference type="SUPFAM" id="SSF117281">
    <property type="entry name" value="Kelch motif"/>
    <property type="match status" value="1"/>
</dbReference>